<evidence type="ECO:0000313" key="6">
    <source>
        <dbReference type="Proteomes" id="UP001273531"/>
    </source>
</evidence>
<evidence type="ECO:0000256" key="2">
    <source>
        <dbReference type="ARBA" id="ARBA00022827"/>
    </source>
</evidence>
<dbReference type="PANTHER" id="PTHR42659:SF2">
    <property type="entry name" value="XANTHINE DEHYDROGENASE SUBUNIT C-RELATED"/>
    <property type="match status" value="1"/>
</dbReference>
<reference evidence="5 6" key="1">
    <citation type="submission" date="2023-10" db="EMBL/GenBank/DDBJ databases">
        <title>Sphingomonas sp. HF-S4 16S ribosomal RNA gene Genome sequencing and assembly.</title>
        <authorList>
            <person name="Lee H."/>
        </authorList>
    </citation>
    <scope>NUCLEOTIDE SEQUENCE [LARGE SCALE GENOMIC DNA]</scope>
    <source>
        <strain evidence="5 6">HF-S4</strain>
    </source>
</reference>
<dbReference type="Pfam" id="PF00941">
    <property type="entry name" value="FAD_binding_5"/>
    <property type="match status" value="1"/>
</dbReference>
<name>A0ABU3Y489_9SPHN</name>
<dbReference type="SUPFAM" id="SSF55447">
    <property type="entry name" value="CO dehydrogenase flavoprotein C-terminal domain-like"/>
    <property type="match status" value="1"/>
</dbReference>
<dbReference type="Gene3D" id="3.30.390.50">
    <property type="entry name" value="CO dehydrogenase flavoprotein, C-terminal domain"/>
    <property type="match status" value="1"/>
</dbReference>
<protein>
    <submittedName>
        <fullName evidence="5">Xanthine dehydrogenase family protein subunit M</fullName>
    </submittedName>
</protein>
<dbReference type="PANTHER" id="PTHR42659">
    <property type="entry name" value="XANTHINE DEHYDROGENASE SUBUNIT C-RELATED"/>
    <property type="match status" value="1"/>
</dbReference>
<dbReference type="InterPro" id="IPR036318">
    <property type="entry name" value="FAD-bd_PCMH-like_sf"/>
</dbReference>
<keyword evidence="2" id="KW-0274">FAD</keyword>
<evidence type="ECO:0000259" key="4">
    <source>
        <dbReference type="PROSITE" id="PS51387"/>
    </source>
</evidence>
<dbReference type="InterPro" id="IPR016169">
    <property type="entry name" value="FAD-bd_PCMH_sub2"/>
</dbReference>
<dbReference type="InterPro" id="IPR002346">
    <property type="entry name" value="Mopterin_DH_FAD-bd"/>
</dbReference>
<dbReference type="Pfam" id="PF03450">
    <property type="entry name" value="CO_deh_flav_C"/>
    <property type="match status" value="1"/>
</dbReference>
<feature type="domain" description="FAD-binding PCMH-type" evidence="4">
    <location>
        <begin position="1"/>
        <end position="224"/>
    </location>
</feature>
<comment type="caution">
    <text evidence="5">The sequence shown here is derived from an EMBL/GenBank/DDBJ whole genome shotgun (WGS) entry which is preliminary data.</text>
</comment>
<dbReference type="InterPro" id="IPR016166">
    <property type="entry name" value="FAD-bd_PCMH"/>
</dbReference>
<proteinExistence type="predicted"/>
<accession>A0ABU3Y489</accession>
<keyword evidence="1" id="KW-0285">Flavoprotein</keyword>
<dbReference type="PROSITE" id="PS51387">
    <property type="entry name" value="FAD_PCMH"/>
    <property type="match status" value="1"/>
</dbReference>
<dbReference type="Gene3D" id="3.30.465.10">
    <property type="match status" value="2"/>
</dbReference>
<dbReference type="SMART" id="SM01092">
    <property type="entry name" value="CO_deh_flav_C"/>
    <property type="match status" value="1"/>
</dbReference>
<keyword evidence="6" id="KW-1185">Reference proteome</keyword>
<dbReference type="Proteomes" id="UP001273531">
    <property type="component" value="Unassembled WGS sequence"/>
</dbReference>
<dbReference type="InterPro" id="IPR005107">
    <property type="entry name" value="CO_DH_flav_C"/>
</dbReference>
<dbReference type="RefSeq" id="WP_317225415.1">
    <property type="nucleotide sequence ID" value="NZ_JAWJEJ010000001.1"/>
</dbReference>
<sequence>MRPFRYTKARSLAEAVQAVAAGGPDTRYLAGGTTLYDMMKLGIEKPTALVDITGIGELEGIAVSRAEILLGALARMSDVAAHRTIMRDYPMLSESLGKAASQQLRNMATIGGNLLQRTRCAYFRFGEPFACNKRAPGSGCSAIDGIDRPLALLGTSGACIANYPGDFAVALVALDAQVDVLGPAGTRSISIERFFREPGDTPHIETALAAGELITRVRIPATRLGRASTFHKIRDRESYAFALTSAAVALELDGDTVREARIAVGGVASRPWRMREAERALIGSKLTPETGHAAGELAMRSAKAGRHNGFRKELAARTIADALMIAKERA</sequence>
<evidence type="ECO:0000256" key="1">
    <source>
        <dbReference type="ARBA" id="ARBA00022630"/>
    </source>
</evidence>
<dbReference type="InterPro" id="IPR016167">
    <property type="entry name" value="FAD-bd_PCMH_sub1"/>
</dbReference>
<evidence type="ECO:0000256" key="3">
    <source>
        <dbReference type="ARBA" id="ARBA00023002"/>
    </source>
</evidence>
<dbReference type="InterPro" id="IPR051312">
    <property type="entry name" value="Diverse_Substr_Oxidored"/>
</dbReference>
<keyword evidence="3" id="KW-0560">Oxidoreductase</keyword>
<organism evidence="5 6">
    <name type="scientific">Sphingomonas agrestis</name>
    <dbReference type="NCBI Taxonomy" id="3080540"/>
    <lineage>
        <taxon>Bacteria</taxon>
        <taxon>Pseudomonadati</taxon>
        <taxon>Pseudomonadota</taxon>
        <taxon>Alphaproteobacteria</taxon>
        <taxon>Sphingomonadales</taxon>
        <taxon>Sphingomonadaceae</taxon>
        <taxon>Sphingomonas</taxon>
    </lineage>
</organism>
<gene>
    <name evidence="5" type="ORF">RZN05_04430</name>
</gene>
<dbReference type="EMBL" id="JAWJEJ010000001">
    <property type="protein sequence ID" value="MDV3456220.1"/>
    <property type="molecule type" value="Genomic_DNA"/>
</dbReference>
<dbReference type="SUPFAM" id="SSF56176">
    <property type="entry name" value="FAD-binding/transporter-associated domain-like"/>
    <property type="match status" value="1"/>
</dbReference>
<evidence type="ECO:0000313" key="5">
    <source>
        <dbReference type="EMBL" id="MDV3456220.1"/>
    </source>
</evidence>
<dbReference type="Gene3D" id="3.30.43.10">
    <property type="entry name" value="Uridine Diphospho-n-acetylenolpyruvylglucosamine Reductase, domain 2"/>
    <property type="match status" value="1"/>
</dbReference>
<dbReference type="InterPro" id="IPR036683">
    <property type="entry name" value="CO_DH_flav_C_dom_sf"/>
</dbReference>